<feature type="compositionally biased region" description="Basic and acidic residues" evidence="1">
    <location>
        <begin position="261"/>
        <end position="272"/>
    </location>
</feature>
<gene>
    <name evidence="3" type="ORF">SPI_07388</name>
</gene>
<feature type="compositionally biased region" description="Basic and acidic residues" evidence="1">
    <location>
        <begin position="13"/>
        <end position="32"/>
    </location>
</feature>
<comment type="caution">
    <text evidence="3">The sequence shown here is derived from an EMBL/GenBank/DDBJ whole genome shotgun (WGS) entry which is preliminary data.</text>
</comment>
<dbReference type="Gene3D" id="1.20.900.10">
    <property type="entry name" value="Dbl homology (DH) domain"/>
    <property type="match status" value="2"/>
</dbReference>
<dbReference type="Proteomes" id="UP000076874">
    <property type="component" value="Unassembled WGS sequence"/>
</dbReference>
<dbReference type="OrthoDB" id="10256089at2759"/>
<keyword evidence="4" id="KW-1185">Reference proteome</keyword>
<dbReference type="PROSITE" id="PS50010">
    <property type="entry name" value="DH_2"/>
    <property type="match status" value="2"/>
</dbReference>
<dbReference type="AlphaFoldDB" id="A0A167PTE7"/>
<accession>A0A167PTE7</accession>
<protein>
    <submittedName>
        <fullName evidence="3">Dbl-domain containing protein</fullName>
    </submittedName>
</protein>
<dbReference type="SMART" id="SM00325">
    <property type="entry name" value="RhoGEF"/>
    <property type="match status" value="1"/>
</dbReference>
<dbReference type="STRING" id="1081102.A0A167PTE7"/>
<feature type="region of interest" description="Disordered" evidence="1">
    <location>
        <begin position="1"/>
        <end position="32"/>
    </location>
</feature>
<dbReference type="PANTHER" id="PTHR22834">
    <property type="entry name" value="NUCLEAR FUSION PROTEIN FUS2"/>
    <property type="match status" value="1"/>
</dbReference>
<dbReference type="InterPro" id="IPR000219">
    <property type="entry name" value="DH_dom"/>
</dbReference>
<feature type="domain" description="DH" evidence="2">
    <location>
        <begin position="89"/>
        <end position="257"/>
    </location>
</feature>
<evidence type="ECO:0000313" key="4">
    <source>
        <dbReference type="Proteomes" id="UP000076874"/>
    </source>
</evidence>
<dbReference type="GO" id="GO:0031991">
    <property type="term" value="P:regulation of actomyosin contractile ring contraction"/>
    <property type="evidence" value="ECO:0007669"/>
    <property type="project" value="TreeGrafter"/>
</dbReference>
<evidence type="ECO:0000256" key="1">
    <source>
        <dbReference type="SAM" id="MobiDB-lite"/>
    </source>
</evidence>
<dbReference type="EMBL" id="AZHD01000015">
    <property type="protein sequence ID" value="OAA57007.1"/>
    <property type="molecule type" value="Genomic_DNA"/>
</dbReference>
<evidence type="ECO:0000259" key="2">
    <source>
        <dbReference type="PROSITE" id="PS50010"/>
    </source>
</evidence>
<dbReference type="SUPFAM" id="SSF48065">
    <property type="entry name" value="DBL homology domain (DH-domain)"/>
    <property type="match status" value="2"/>
</dbReference>
<dbReference type="InterPro" id="IPR035899">
    <property type="entry name" value="DBL_dom_sf"/>
</dbReference>
<feature type="compositionally biased region" description="Polar residues" evidence="1">
    <location>
        <begin position="1"/>
        <end position="12"/>
    </location>
</feature>
<dbReference type="InterPro" id="IPR051492">
    <property type="entry name" value="Dynamin-Rho_GEF"/>
</dbReference>
<sequence length="505" mass="57554">MADHSSSTQTFTDWRREQESKPDAKSVPDELHKTRNTQLLFGEVQTQEFRKAPSTEKRPLFGEVLAGEAGGLGYSIAEACHQIEKTQQLRQSSILKLIATEKSFVCEIDDLVAVSQALRSAGVTQDDLDIVFRNLGELASAHRAFIQLIQNLPASSNQFNKDVRRVFRKAMPAIEAAHKTYYQGSRQALRRLHQIQCMPIEDRLALQNRLVKPDRRLTFYPVLIDQLPDAYERLPGRKSLLSLHNALQMMIKEVHSFTPVEQDRPEKGEPRDGASPVDNVGLFETTEASRARLARRYKEEDSVLQERTLSELVQTEESFVRDMVSLLATHKRATSARIKQSDLDVVFRNVDELALVHESFLGLIKVIPASSSDFDEAIRRAFLSSMTDMKAAHKRYCQGSKQANNRLCHMQDTVTSWPTECIPLRSSNQLTLDAYLIKPVQQLPRYPLLIDRLLQFCEGSDALRRLSQELKEIVQEINDAIPLDHNPLETRRGGLKRFRSVNKPW</sequence>
<name>A0A167PTE7_9HYPO</name>
<proteinExistence type="predicted"/>
<feature type="region of interest" description="Disordered" evidence="1">
    <location>
        <begin position="258"/>
        <end position="279"/>
    </location>
</feature>
<evidence type="ECO:0000313" key="3">
    <source>
        <dbReference type="EMBL" id="OAA57007.1"/>
    </source>
</evidence>
<organism evidence="3 4">
    <name type="scientific">Niveomyces insectorum RCEF 264</name>
    <dbReference type="NCBI Taxonomy" id="1081102"/>
    <lineage>
        <taxon>Eukaryota</taxon>
        <taxon>Fungi</taxon>
        <taxon>Dikarya</taxon>
        <taxon>Ascomycota</taxon>
        <taxon>Pezizomycotina</taxon>
        <taxon>Sordariomycetes</taxon>
        <taxon>Hypocreomycetidae</taxon>
        <taxon>Hypocreales</taxon>
        <taxon>Cordycipitaceae</taxon>
        <taxon>Niveomyces</taxon>
    </lineage>
</organism>
<dbReference type="GO" id="GO:0032955">
    <property type="term" value="P:regulation of division septum assembly"/>
    <property type="evidence" value="ECO:0007669"/>
    <property type="project" value="TreeGrafter"/>
</dbReference>
<reference evidence="3 4" key="1">
    <citation type="journal article" date="2016" name="Genome Biol. Evol.">
        <title>Divergent and convergent evolution of fungal pathogenicity.</title>
        <authorList>
            <person name="Shang Y."/>
            <person name="Xiao G."/>
            <person name="Zheng P."/>
            <person name="Cen K."/>
            <person name="Zhan S."/>
            <person name="Wang C."/>
        </authorList>
    </citation>
    <scope>NUCLEOTIDE SEQUENCE [LARGE SCALE GENOMIC DNA]</scope>
    <source>
        <strain evidence="3 4">RCEF 264</strain>
    </source>
</reference>
<dbReference type="GO" id="GO:0005085">
    <property type="term" value="F:guanyl-nucleotide exchange factor activity"/>
    <property type="evidence" value="ECO:0007669"/>
    <property type="project" value="InterPro"/>
</dbReference>
<dbReference type="GO" id="GO:0005737">
    <property type="term" value="C:cytoplasm"/>
    <property type="evidence" value="ECO:0007669"/>
    <property type="project" value="TreeGrafter"/>
</dbReference>
<dbReference type="Pfam" id="PF00621">
    <property type="entry name" value="RhoGEF"/>
    <property type="match status" value="2"/>
</dbReference>
<feature type="domain" description="DH" evidence="2">
    <location>
        <begin position="304"/>
        <end position="480"/>
    </location>
</feature>
<dbReference type="PANTHER" id="PTHR22834:SF21">
    <property type="entry name" value="GUANYL NUCLEOTIDE EXCHANGE FACTOR, PUTATIVE (AFU_ORTHOLOGUE AFUA_5G11890)-RELATED"/>
    <property type="match status" value="1"/>
</dbReference>